<evidence type="ECO:0000313" key="20">
    <source>
        <dbReference type="Proteomes" id="UP000242188"/>
    </source>
</evidence>
<organism evidence="19 20">
    <name type="scientific">Mizuhopecten yessoensis</name>
    <name type="common">Japanese scallop</name>
    <name type="synonym">Patinopecten yessoensis</name>
    <dbReference type="NCBI Taxonomy" id="6573"/>
    <lineage>
        <taxon>Eukaryota</taxon>
        <taxon>Metazoa</taxon>
        <taxon>Spiralia</taxon>
        <taxon>Lophotrochozoa</taxon>
        <taxon>Mollusca</taxon>
        <taxon>Bivalvia</taxon>
        <taxon>Autobranchia</taxon>
        <taxon>Pteriomorphia</taxon>
        <taxon>Pectinida</taxon>
        <taxon>Pectinoidea</taxon>
        <taxon>Pectinidae</taxon>
        <taxon>Mizuhopecten</taxon>
    </lineage>
</organism>
<dbReference type="EMBL" id="NEDP02003363">
    <property type="protein sequence ID" value="OWF48890.1"/>
    <property type="molecule type" value="Genomic_DNA"/>
</dbReference>
<dbReference type="SUPFAM" id="SSF88697">
    <property type="entry name" value="PUA domain-like"/>
    <property type="match status" value="1"/>
</dbReference>
<dbReference type="Gene3D" id="2.30.30.1150">
    <property type="match status" value="1"/>
</dbReference>
<comment type="pathway">
    <text evidence="2">Protein modification; protein ubiquitination.</text>
</comment>
<dbReference type="InterPro" id="IPR015947">
    <property type="entry name" value="PUA-like_sf"/>
</dbReference>
<dbReference type="SUPFAM" id="SSF57903">
    <property type="entry name" value="FYVE/PHD zinc finger"/>
    <property type="match status" value="1"/>
</dbReference>
<dbReference type="GO" id="GO:0044027">
    <property type="term" value="P:negative regulation of gene expression via chromosomal CpG island methylation"/>
    <property type="evidence" value="ECO:0007669"/>
    <property type="project" value="TreeGrafter"/>
</dbReference>
<gene>
    <name evidence="19" type="ORF">KP79_PYT08723</name>
</gene>
<dbReference type="GO" id="GO:0061630">
    <property type="term" value="F:ubiquitin protein ligase activity"/>
    <property type="evidence" value="ECO:0007669"/>
    <property type="project" value="UniProtKB-EC"/>
</dbReference>
<dbReference type="InterPro" id="IPR000626">
    <property type="entry name" value="Ubiquitin-like_dom"/>
</dbReference>
<dbReference type="CDD" id="cd20388">
    <property type="entry name" value="Tudor_UHRF_rpt2"/>
    <property type="match status" value="1"/>
</dbReference>
<dbReference type="GO" id="GO:0003677">
    <property type="term" value="F:DNA binding"/>
    <property type="evidence" value="ECO:0007669"/>
    <property type="project" value="UniProtKB-KW"/>
</dbReference>
<sequence>MWIQVRSFDGKVSMQVDNLSKLTKIEDLRERLIEKFNAPADRQRLFYRGKQLADGHSLFDYNVGLNDLIQILVRQDVPSEKAKPTVNGYNSGGEESSASDKENKRPVTPETVVATTSSEETGEDLKSTYKIGDIIDARDISVGAWFEAKIVKVVVDTGKKAERVAEPNNNEDPQSGAEPNNNDKPLSGKLTESSATTGSSQDNKDTDSGANSMEIDGGSEIIDKVKTEKNFEEIDNLNDGFIYHVVFEGYEDTDAEELACERIRPRAKTVFKLSEIKEGQKVMINYNVDDPDQRGFWYDAIVTKKQDTRTIKKLLATVFIGPDLMPLDDCDILFLNEIFGIEIAGTQLNVEDVAKDPSQSPVKRQNKPECSHCMDNPRRKCKHCACCVCGGKNDPDKQILCDECDQAYHLQCMNPALDSIPEDDEWYCPDCKTDSDAIVKAGEKLKESKKKSRMASSTNSTSRDWGRGMACVGRQNVCTVVPANHFGSIPGIEVGTLWKFRVQVSEDGVHRPHVAGIHGREDAGAFSIVLSGGYEDDKDDGEQFTYTGSGGRDLSGNKRTAEQSCDQVLTRTNKALAKNCNATIDNKKGACSEEWKKGKPVRVVRNCKGRKHSKYAPEEGNRYDGIYKISKYWPEKGKSGFLVWRYLFKRDDPTPAPWTKAGKKRIEELGLEMQYPAGYLEAMAKKEEEEETSSGAAGKKGKGKRKRTDSDSSSGGTPEKKQKVAKYTINPAQKKLIKQDEINKKLWEDAMLLTKEGGQKFLGKVEELFNCICCQEVVFKPVTTVCNHTICKPCLTRSFKAEVYNCPMCRTDLKQEEDELKVNKTLQTILQNFFPGYEAGR</sequence>
<evidence type="ECO:0000256" key="10">
    <source>
        <dbReference type="ARBA" id="ARBA00023242"/>
    </source>
</evidence>
<dbReference type="SMART" id="SM00213">
    <property type="entry name" value="UBQ"/>
    <property type="match status" value="1"/>
</dbReference>
<comment type="caution">
    <text evidence="19">The sequence shown here is derived from an EMBL/GenBank/DDBJ whole genome shotgun (WGS) entry which is preliminary data.</text>
</comment>
<dbReference type="CDD" id="cd15525">
    <property type="entry name" value="PHD_UHRF1_2"/>
    <property type="match status" value="1"/>
</dbReference>
<dbReference type="Pfam" id="PF00240">
    <property type="entry name" value="ubiquitin"/>
    <property type="match status" value="1"/>
</dbReference>
<dbReference type="InterPro" id="IPR029071">
    <property type="entry name" value="Ubiquitin-like_domsf"/>
</dbReference>
<keyword evidence="10 13" id="KW-0539">Nucleus</keyword>
<dbReference type="InterPro" id="IPR021991">
    <property type="entry name" value="TTD_dom"/>
</dbReference>
<dbReference type="Pfam" id="PF02182">
    <property type="entry name" value="SAD_SRA"/>
    <property type="match status" value="1"/>
</dbReference>
<evidence type="ECO:0000256" key="7">
    <source>
        <dbReference type="ARBA" id="ARBA00022786"/>
    </source>
</evidence>
<dbReference type="InterPro" id="IPR003105">
    <property type="entry name" value="SRA_YDG"/>
</dbReference>
<dbReference type="UniPathway" id="UPA00143"/>
<dbReference type="PROSITE" id="PS50016">
    <property type="entry name" value="ZF_PHD_2"/>
    <property type="match status" value="1"/>
</dbReference>
<dbReference type="Gene3D" id="2.30.30.140">
    <property type="match status" value="1"/>
</dbReference>
<dbReference type="Gene3D" id="2.30.280.10">
    <property type="entry name" value="SRA-YDG"/>
    <property type="match status" value="1"/>
</dbReference>
<dbReference type="GO" id="GO:0016567">
    <property type="term" value="P:protein ubiquitination"/>
    <property type="evidence" value="ECO:0007669"/>
    <property type="project" value="UniProtKB-UniPathway"/>
</dbReference>
<feature type="compositionally biased region" description="Basic and acidic residues" evidence="14">
    <location>
        <begin position="98"/>
        <end position="107"/>
    </location>
</feature>
<keyword evidence="11" id="KW-0131">Cell cycle</keyword>
<dbReference type="Proteomes" id="UP000242188">
    <property type="component" value="Unassembled WGS sequence"/>
</dbReference>
<dbReference type="InterPro" id="IPR017907">
    <property type="entry name" value="Znf_RING_CS"/>
</dbReference>
<evidence type="ECO:0000259" key="16">
    <source>
        <dbReference type="PROSITE" id="PS50053"/>
    </source>
</evidence>
<dbReference type="InterPro" id="IPR013083">
    <property type="entry name" value="Znf_RING/FYVE/PHD"/>
</dbReference>
<dbReference type="GO" id="GO:0008270">
    <property type="term" value="F:zinc ion binding"/>
    <property type="evidence" value="ECO:0007669"/>
    <property type="project" value="UniProtKB-KW"/>
</dbReference>
<dbReference type="CDD" id="cd01797">
    <property type="entry name" value="Ubl_UHRF"/>
    <property type="match status" value="1"/>
</dbReference>
<protein>
    <recommendedName>
        <fullName evidence="3">RING-type E3 ubiquitin transferase</fullName>
        <ecNumber evidence="3">2.3.2.27</ecNumber>
    </recommendedName>
</protein>
<accession>A0A210QJH4</accession>
<dbReference type="InterPro" id="IPR001841">
    <property type="entry name" value="Znf_RING"/>
</dbReference>
<evidence type="ECO:0000256" key="3">
    <source>
        <dbReference type="ARBA" id="ARBA00012483"/>
    </source>
</evidence>
<dbReference type="InterPro" id="IPR019787">
    <property type="entry name" value="Znf_PHD-finger"/>
</dbReference>
<evidence type="ECO:0000256" key="5">
    <source>
        <dbReference type="ARBA" id="ARBA00022723"/>
    </source>
</evidence>
<dbReference type="InterPro" id="IPR001965">
    <property type="entry name" value="Znf_PHD"/>
</dbReference>
<feature type="domain" description="Ubiquitin-like" evidence="16">
    <location>
        <begin position="1"/>
        <end position="75"/>
    </location>
</feature>
<dbReference type="SUPFAM" id="SSF57850">
    <property type="entry name" value="RING/U-box"/>
    <property type="match status" value="1"/>
</dbReference>
<dbReference type="SUPFAM" id="SSF54236">
    <property type="entry name" value="Ubiquitin-like"/>
    <property type="match status" value="1"/>
</dbReference>
<dbReference type="Pfam" id="PF12148">
    <property type="entry name" value="TTD"/>
    <property type="match status" value="1"/>
</dbReference>
<proteinExistence type="predicted"/>
<dbReference type="SMART" id="SM00184">
    <property type="entry name" value="RING"/>
    <property type="match status" value="2"/>
</dbReference>
<evidence type="ECO:0000256" key="12">
    <source>
        <dbReference type="PROSITE-ProRule" id="PRU00175"/>
    </source>
</evidence>
<dbReference type="SMART" id="SM00466">
    <property type="entry name" value="SRA"/>
    <property type="match status" value="1"/>
</dbReference>
<dbReference type="AlphaFoldDB" id="A0A210QJH4"/>
<feature type="domain" description="YDG" evidence="18">
    <location>
        <begin position="487"/>
        <end position="650"/>
    </location>
</feature>
<evidence type="ECO:0000256" key="6">
    <source>
        <dbReference type="ARBA" id="ARBA00022771"/>
    </source>
</evidence>
<keyword evidence="20" id="KW-1185">Reference proteome</keyword>
<dbReference type="PANTHER" id="PTHR14140:SF45">
    <property type="entry name" value="RING-TYPE E3 UBIQUITIN TRANSFERASE"/>
    <property type="match status" value="1"/>
</dbReference>
<feature type="region of interest" description="Disordered" evidence="14">
    <location>
        <begin position="684"/>
        <end position="725"/>
    </location>
</feature>
<evidence type="ECO:0000256" key="9">
    <source>
        <dbReference type="ARBA" id="ARBA00023125"/>
    </source>
</evidence>
<dbReference type="InterPro" id="IPR036987">
    <property type="entry name" value="SRA-YDG_sf"/>
</dbReference>
<dbReference type="PROSITE" id="PS51015">
    <property type="entry name" value="YDG"/>
    <property type="match status" value="1"/>
</dbReference>
<dbReference type="PROSITE" id="PS50053">
    <property type="entry name" value="UBIQUITIN_2"/>
    <property type="match status" value="1"/>
</dbReference>
<keyword evidence="5" id="KW-0479">Metal-binding</keyword>
<dbReference type="EC" id="2.3.2.27" evidence="3"/>
<dbReference type="SMART" id="SM00249">
    <property type="entry name" value="PHD"/>
    <property type="match status" value="1"/>
</dbReference>
<keyword evidence="7" id="KW-0833">Ubl conjugation pathway</keyword>
<dbReference type="FunFam" id="3.10.20.90:FF:000465">
    <property type="entry name" value="E3 ubiquitin-protein ligase UHRF1-like Protein"/>
    <property type="match status" value="1"/>
</dbReference>
<dbReference type="InterPro" id="IPR011011">
    <property type="entry name" value="Znf_FYVE_PHD"/>
</dbReference>
<dbReference type="FunFam" id="2.30.280.10:FF:000001">
    <property type="entry name" value="E3 ubiquitin-protein ligase UHRF1 isoform 1"/>
    <property type="match status" value="1"/>
</dbReference>
<name>A0A210QJH4_MIZYE</name>
<dbReference type="Pfam" id="PF00628">
    <property type="entry name" value="PHD"/>
    <property type="match status" value="1"/>
</dbReference>
<evidence type="ECO:0000256" key="13">
    <source>
        <dbReference type="PROSITE-ProRule" id="PRU00358"/>
    </source>
</evidence>
<keyword evidence="6 12" id="KW-0863">Zinc-finger</keyword>
<reference evidence="19 20" key="1">
    <citation type="journal article" date="2017" name="Nat. Ecol. Evol.">
        <title>Scallop genome provides insights into evolution of bilaterian karyotype and development.</title>
        <authorList>
            <person name="Wang S."/>
            <person name="Zhang J."/>
            <person name="Jiao W."/>
            <person name="Li J."/>
            <person name="Xun X."/>
            <person name="Sun Y."/>
            <person name="Guo X."/>
            <person name="Huan P."/>
            <person name="Dong B."/>
            <person name="Zhang L."/>
            <person name="Hu X."/>
            <person name="Sun X."/>
            <person name="Wang J."/>
            <person name="Zhao C."/>
            <person name="Wang Y."/>
            <person name="Wang D."/>
            <person name="Huang X."/>
            <person name="Wang R."/>
            <person name="Lv J."/>
            <person name="Li Y."/>
            <person name="Zhang Z."/>
            <person name="Liu B."/>
            <person name="Lu W."/>
            <person name="Hui Y."/>
            <person name="Liang J."/>
            <person name="Zhou Z."/>
            <person name="Hou R."/>
            <person name="Li X."/>
            <person name="Liu Y."/>
            <person name="Li H."/>
            <person name="Ning X."/>
            <person name="Lin Y."/>
            <person name="Zhao L."/>
            <person name="Xing Q."/>
            <person name="Dou J."/>
            <person name="Li Y."/>
            <person name="Mao J."/>
            <person name="Guo H."/>
            <person name="Dou H."/>
            <person name="Li T."/>
            <person name="Mu C."/>
            <person name="Jiang W."/>
            <person name="Fu Q."/>
            <person name="Fu X."/>
            <person name="Miao Y."/>
            <person name="Liu J."/>
            <person name="Yu Q."/>
            <person name="Li R."/>
            <person name="Liao H."/>
            <person name="Li X."/>
            <person name="Kong Y."/>
            <person name="Jiang Z."/>
            <person name="Chourrout D."/>
            <person name="Li R."/>
            <person name="Bao Z."/>
        </authorList>
    </citation>
    <scope>NUCLEOTIDE SEQUENCE [LARGE SCALE GENOMIC DNA]</scope>
    <source>
        <strain evidence="19 20">PY_sf001</strain>
    </source>
</reference>
<feature type="region of interest" description="Disordered" evidence="14">
    <location>
        <begin position="81"/>
        <end position="123"/>
    </location>
</feature>
<keyword evidence="9" id="KW-0238">DNA-binding</keyword>
<evidence type="ECO:0000259" key="15">
    <source>
        <dbReference type="PROSITE" id="PS50016"/>
    </source>
</evidence>
<feature type="domain" description="PHD-type" evidence="15">
    <location>
        <begin position="383"/>
        <end position="434"/>
    </location>
</feature>
<feature type="compositionally biased region" description="Polar residues" evidence="14">
    <location>
        <begin position="167"/>
        <end position="201"/>
    </location>
</feature>
<evidence type="ECO:0000313" key="19">
    <source>
        <dbReference type="EMBL" id="OWF48890.1"/>
    </source>
</evidence>
<evidence type="ECO:0000259" key="17">
    <source>
        <dbReference type="PROSITE" id="PS50089"/>
    </source>
</evidence>
<dbReference type="InterPro" id="IPR045134">
    <property type="entry name" value="UHRF1/2-like"/>
</dbReference>
<keyword evidence="4" id="KW-0808">Transferase</keyword>
<dbReference type="PANTHER" id="PTHR14140">
    <property type="entry name" value="E3 UBIQUITIN-PROTEIN LIGASE UHRF-RELATED"/>
    <property type="match status" value="1"/>
</dbReference>
<dbReference type="OrthoDB" id="2270193at2759"/>
<evidence type="ECO:0000256" key="11">
    <source>
        <dbReference type="ARBA" id="ARBA00023306"/>
    </source>
</evidence>
<dbReference type="PROSITE" id="PS00518">
    <property type="entry name" value="ZF_RING_1"/>
    <property type="match status" value="1"/>
</dbReference>
<dbReference type="Gene3D" id="3.30.40.10">
    <property type="entry name" value="Zinc/RING finger domain, C3HC4 (zinc finger)"/>
    <property type="match status" value="1"/>
</dbReference>
<feature type="domain" description="RING-type" evidence="17">
    <location>
        <begin position="771"/>
        <end position="810"/>
    </location>
</feature>
<feature type="compositionally biased region" description="Polar residues" evidence="14">
    <location>
        <begin position="87"/>
        <end position="96"/>
    </location>
</feature>
<dbReference type="GO" id="GO:0005634">
    <property type="term" value="C:nucleus"/>
    <property type="evidence" value="ECO:0007669"/>
    <property type="project" value="UniProtKB-SubCell"/>
</dbReference>
<evidence type="ECO:0000256" key="1">
    <source>
        <dbReference type="ARBA" id="ARBA00000900"/>
    </source>
</evidence>
<feature type="region of interest" description="Disordered" evidence="14">
    <location>
        <begin position="162"/>
        <end position="221"/>
    </location>
</feature>
<evidence type="ECO:0000256" key="14">
    <source>
        <dbReference type="SAM" id="MobiDB-lite"/>
    </source>
</evidence>
<comment type="catalytic activity">
    <reaction evidence="1">
        <text>S-ubiquitinyl-[E2 ubiquitin-conjugating enzyme]-L-cysteine + [acceptor protein]-L-lysine = [E2 ubiquitin-conjugating enzyme]-L-cysteine + N(6)-ubiquitinyl-[acceptor protein]-L-lysine.</text>
        <dbReference type="EC" id="2.3.2.27"/>
    </reaction>
</comment>
<evidence type="ECO:0000256" key="2">
    <source>
        <dbReference type="ARBA" id="ARBA00004906"/>
    </source>
</evidence>
<dbReference type="PROSITE" id="PS50089">
    <property type="entry name" value="ZF_RING_2"/>
    <property type="match status" value="1"/>
</dbReference>
<dbReference type="FunFam" id="3.30.40.10:FF:000066">
    <property type="entry name" value="E3 ubiquitin-protein ligase UHRF2 isoform X1"/>
    <property type="match status" value="1"/>
</dbReference>
<evidence type="ECO:0000256" key="8">
    <source>
        <dbReference type="ARBA" id="ARBA00022833"/>
    </source>
</evidence>
<dbReference type="STRING" id="6573.A0A210QJH4"/>
<keyword evidence="8" id="KW-0862">Zinc</keyword>
<feature type="compositionally biased region" description="Low complexity" evidence="14">
    <location>
        <begin position="108"/>
        <end position="119"/>
    </location>
</feature>
<dbReference type="Gene3D" id="3.10.20.90">
    <property type="entry name" value="Phosphatidylinositol 3-kinase Catalytic Subunit, Chain A, domain 1"/>
    <property type="match status" value="1"/>
</dbReference>
<evidence type="ECO:0000256" key="4">
    <source>
        <dbReference type="ARBA" id="ARBA00022679"/>
    </source>
</evidence>
<comment type="subcellular location">
    <subcellularLocation>
        <location evidence="13">Nucleus</location>
    </subcellularLocation>
</comment>
<evidence type="ECO:0000259" key="18">
    <source>
        <dbReference type="PROSITE" id="PS51015"/>
    </source>
</evidence>